<dbReference type="OrthoDB" id="2335338at2759"/>
<protein>
    <submittedName>
        <fullName evidence="1">Uncharacterized protein</fullName>
    </submittedName>
</protein>
<dbReference type="InterPro" id="IPR011990">
    <property type="entry name" value="TPR-like_helical_dom_sf"/>
</dbReference>
<dbReference type="GeneID" id="39594141"/>
<dbReference type="Proteomes" id="UP000279236">
    <property type="component" value="Unassembled WGS sequence"/>
</dbReference>
<proteinExistence type="predicted"/>
<dbReference type="RefSeq" id="XP_028475039.1">
    <property type="nucleotide sequence ID" value="XM_028624871.1"/>
</dbReference>
<comment type="caution">
    <text evidence="1">The sequence shown here is derived from an EMBL/GenBank/DDBJ whole genome shotgun (WGS) entry which is preliminary data.</text>
</comment>
<gene>
    <name evidence="1" type="ORF">EHS24_009598</name>
</gene>
<sequence length="394" mass="43694">MTFGPLGDYITTSSNGDSLAVALKADRKFPVPFPVDCFQHVPYAGGGDSLPVLDRVPLSASHYTQIDKTMNAQIWGVLPTPMQIVCDKAKFKDKFLHEISPACDVLCHRSAKGVLDRRHIPLGMSKYERGRIACNLGILFVIGIRLEMDGYLRVNSLFAAPAWNDFVARANVRQLDPLPQVVALAMAMKLEGNKLYKEAKYGQAMVQYHNAALALYPWVSTPLLFTSNAAFEYGVAQLHPLQSESTLWCNMSATALQLATLHPVSRGLWINTAYNCGEAAFHFRFITHNMLAKAYWRAYQARMALHEVGPLIDFPVSPPVRDDMYQRAQEYLLISNYVALADPGDGSWAHRDCHDRHDGCTSIAKAQQKLDNMSPAGGTVALPSGKSLKFTFDK</sequence>
<evidence type="ECO:0000313" key="1">
    <source>
        <dbReference type="EMBL" id="RSH79930.1"/>
    </source>
</evidence>
<dbReference type="Gene3D" id="1.25.40.10">
    <property type="entry name" value="Tetratricopeptide repeat domain"/>
    <property type="match status" value="1"/>
</dbReference>
<name>A0A427XM41_9TREE</name>
<dbReference type="AlphaFoldDB" id="A0A427XM41"/>
<keyword evidence="2" id="KW-1185">Reference proteome</keyword>
<evidence type="ECO:0000313" key="2">
    <source>
        <dbReference type="Proteomes" id="UP000279236"/>
    </source>
</evidence>
<organism evidence="1 2">
    <name type="scientific">Apiotrichum porosum</name>
    <dbReference type="NCBI Taxonomy" id="105984"/>
    <lineage>
        <taxon>Eukaryota</taxon>
        <taxon>Fungi</taxon>
        <taxon>Dikarya</taxon>
        <taxon>Basidiomycota</taxon>
        <taxon>Agaricomycotina</taxon>
        <taxon>Tremellomycetes</taxon>
        <taxon>Trichosporonales</taxon>
        <taxon>Trichosporonaceae</taxon>
        <taxon>Apiotrichum</taxon>
    </lineage>
</organism>
<dbReference type="EMBL" id="RSCE01000009">
    <property type="protein sequence ID" value="RSH79930.1"/>
    <property type="molecule type" value="Genomic_DNA"/>
</dbReference>
<accession>A0A427XM41</accession>
<reference evidence="1 2" key="1">
    <citation type="submission" date="2018-11" db="EMBL/GenBank/DDBJ databases">
        <title>Genome sequence of Apiotrichum porosum DSM 27194.</title>
        <authorList>
            <person name="Aliyu H."/>
            <person name="Gorte O."/>
            <person name="Ochsenreither K."/>
        </authorList>
    </citation>
    <scope>NUCLEOTIDE SEQUENCE [LARGE SCALE GENOMIC DNA]</scope>
    <source>
        <strain evidence="1 2">DSM 27194</strain>
    </source>
</reference>